<dbReference type="InterPro" id="IPR010985">
    <property type="entry name" value="Ribbon_hlx_hlx"/>
</dbReference>
<organism evidence="2 3">
    <name type="scientific">Ereboglobus luteus</name>
    <dbReference type="NCBI Taxonomy" id="1796921"/>
    <lineage>
        <taxon>Bacteria</taxon>
        <taxon>Pseudomonadati</taxon>
        <taxon>Verrucomicrobiota</taxon>
        <taxon>Opitutia</taxon>
        <taxon>Opitutales</taxon>
        <taxon>Opitutaceae</taxon>
        <taxon>Ereboglobus</taxon>
    </lineage>
</organism>
<keyword evidence="3" id="KW-1185">Reference proteome</keyword>
<dbReference type="SUPFAM" id="SSF47598">
    <property type="entry name" value="Ribbon-helix-helix"/>
    <property type="match status" value="1"/>
</dbReference>
<name>A0A2U8E5D7_9BACT</name>
<evidence type="ECO:0000313" key="2">
    <source>
        <dbReference type="EMBL" id="AWI09975.1"/>
    </source>
</evidence>
<accession>A0A2U8E5D7</accession>
<dbReference type="AlphaFoldDB" id="A0A2U8E5D7"/>
<dbReference type="Proteomes" id="UP000244896">
    <property type="component" value="Chromosome"/>
</dbReference>
<gene>
    <name evidence="2" type="ORF">CKA38_12595</name>
</gene>
<dbReference type="KEGG" id="elut:CKA38_12595"/>
<dbReference type="Pfam" id="PF01402">
    <property type="entry name" value="RHH_1"/>
    <property type="match status" value="1"/>
</dbReference>
<protein>
    <recommendedName>
        <fullName evidence="1">Ribbon-helix-helix protein CopG domain-containing protein</fullName>
    </recommendedName>
</protein>
<dbReference type="GO" id="GO:0006355">
    <property type="term" value="P:regulation of DNA-templated transcription"/>
    <property type="evidence" value="ECO:0007669"/>
    <property type="project" value="InterPro"/>
</dbReference>
<evidence type="ECO:0000313" key="3">
    <source>
        <dbReference type="Proteomes" id="UP000244896"/>
    </source>
</evidence>
<sequence>MPVSLIAKIDANQKKYGFRFTSEVVREAVASFDIDRCVSAGEPHRQISVRLPAEMKTKLTKAAKKKKVSIGEILRLALESYAPKAAAKKGRRS</sequence>
<evidence type="ECO:0000259" key="1">
    <source>
        <dbReference type="Pfam" id="PF01402"/>
    </source>
</evidence>
<proteinExistence type="predicted"/>
<reference evidence="2 3" key="1">
    <citation type="journal article" date="2018" name="Syst. Appl. Microbiol.">
        <title>Ereboglobus luteus gen. nov. sp. nov. from cockroach guts, and new insights into the oxygen relationship of the genera Opitutus and Didymococcus (Verrucomicrobia: Opitutaceae).</title>
        <authorList>
            <person name="Tegtmeier D."/>
            <person name="Belitz A."/>
            <person name="Radek R."/>
            <person name="Heimerl T."/>
            <person name="Brune A."/>
        </authorList>
    </citation>
    <scope>NUCLEOTIDE SEQUENCE [LARGE SCALE GENOMIC DNA]</scope>
    <source>
        <strain evidence="2 3">Ho45</strain>
    </source>
</reference>
<dbReference type="EMBL" id="CP023004">
    <property type="protein sequence ID" value="AWI09975.1"/>
    <property type="molecule type" value="Genomic_DNA"/>
</dbReference>
<feature type="domain" description="Ribbon-helix-helix protein CopG" evidence="1">
    <location>
        <begin position="46"/>
        <end position="81"/>
    </location>
</feature>
<dbReference type="InterPro" id="IPR002145">
    <property type="entry name" value="CopG"/>
</dbReference>
<dbReference type="OrthoDB" id="197139at2"/>